<dbReference type="Pfam" id="PF13302">
    <property type="entry name" value="Acetyltransf_3"/>
    <property type="match status" value="1"/>
</dbReference>
<keyword evidence="6" id="KW-1185">Reference proteome</keyword>
<protein>
    <submittedName>
        <fullName evidence="5">N-acetyltransferase</fullName>
    </submittedName>
</protein>
<comment type="similarity">
    <text evidence="3">Belongs to the acetyltransferase family. RimJ subfamily.</text>
</comment>
<dbReference type="AlphaFoldDB" id="A0A3M7TV08"/>
<keyword evidence="1 5" id="KW-0808">Transferase</keyword>
<organism evidence="5 6">
    <name type="scientific">Alteribacter keqinensis</name>
    <dbReference type="NCBI Taxonomy" id="2483800"/>
    <lineage>
        <taxon>Bacteria</taxon>
        <taxon>Bacillati</taxon>
        <taxon>Bacillota</taxon>
        <taxon>Bacilli</taxon>
        <taxon>Bacillales</taxon>
        <taxon>Bacillaceae</taxon>
        <taxon>Alteribacter</taxon>
    </lineage>
</organism>
<reference evidence="5 6" key="1">
    <citation type="submission" date="2018-10" db="EMBL/GenBank/DDBJ databases">
        <title>Bacillus Keqinensis sp. nov., a moderately halophilic bacterium isolated from a saline-alkaline lake.</title>
        <authorList>
            <person name="Wang H."/>
        </authorList>
    </citation>
    <scope>NUCLEOTIDE SEQUENCE [LARGE SCALE GENOMIC DNA]</scope>
    <source>
        <strain evidence="5 6">KQ-3</strain>
    </source>
</reference>
<evidence type="ECO:0000259" key="4">
    <source>
        <dbReference type="PROSITE" id="PS51186"/>
    </source>
</evidence>
<dbReference type="InterPro" id="IPR016181">
    <property type="entry name" value="Acyl_CoA_acyltransferase"/>
</dbReference>
<name>A0A3M7TV08_9BACI</name>
<dbReference type="PROSITE" id="PS51186">
    <property type="entry name" value="GNAT"/>
    <property type="match status" value="1"/>
</dbReference>
<gene>
    <name evidence="5" type="ORF">EBO34_05895</name>
</gene>
<dbReference type="InterPro" id="IPR000182">
    <property type="entry name" value="GNAT_dom"/>
</dbReference>
<dbReference type="RefSeq" id="WP_122896986.1">
    <property type="nucleotide sequence ID" value="NZ_RHIB01000001.1"/>
</dbReference>
<dbReference type="EMBL" id="RHIB01000001">
    <property type="protein sequence ID" value="RNA69466.1"/>
    <property type="molecule type" value="Genomic_DNA"/>
</dbReference>
<evidence type="ECO:0000313" key="5">
    <source>
        <dbReference type="EMBL" id="RNA69466.1"/>
    </source>
</evidence>
<evidence type="ECO:0000256" key="1">
    <source>
        <dbReference type="ARBA" id="ARBA00022679"/>
    </source>
</evidence>
<evidence type="ECO:0000256" key="2">
    <source>
        <dbReference type="ARBA" id="ARBA00023315"/>
    </source>
</evidence>
<dbReference type="OrthoDB" id="9795206at2"/>
<feature type="domain" description="N-acetyltransferase" evidence="4">
    <location>
        <begin position="8"/>
        <end position="176"/>
    </location>
</feature>
<dbReference type="PANTHER" id="PTHR43792:SF8">
    <property type="entry name" value="[RIBOSOMAL PROTEIN US5]-ALANINE N-ACETYLTRANSFERASE"/>
    <property type="match status" value="1"/>
</dbReference>
<comment type="caution">
    <text evidence="5">The sequence shown here is derived from an EMBL/GenBank/DDBJ whole genome shotgun (WGS) entry which is preliminary data.</text>
</comment>
<dbReference type="PANTHER" id="PTHR43792">
    <property type="entry name" value="GNAT FAMILY, PUTATIVE (AFU_ORTHOLOGUE AFUA_3G00765)-RELATED-RELATED"/>
    <property type="match status" value="1"/>
</dbReference>
<dbReference type="Proteomes" id="UP000278746">
    <property type="component" value="Unassembled WGS sequence"/>
</dbReference>
<evidence type="ECO:0000313" key="6">
    <source>
        <dbReference type="Proteomes" id="UP000278746"/>
    </source>
</evidence>
<accession>A0A3M7TV08</accession>
<evidence type="ECO:0000256" key="3">
    <source>
        <dbReference type="ARBA" id="ARBA00038502"/>
    </source>
</evidence>
<keyword evidence="2" id="KW-0012">Acyltransferase</keyword>
<dbReference type="SUPFAM" id="SSF55729">
    <property type="entry name" value="Acyl-CoA N-acyltransferases (Nat)"/>
    <property type="match status" value="1"/>
</dbReference>
<dbReference type="GO" id="GO:0005737">
    <property type="term" value="C:cytoplasm"/>
    <property type="evidence" value="ECO:0007669"/>
    <property type="project" value="TreeGrafter"/>
</dbReference>
<dbReference type="Gene3D" id="3.40.630.30">
    <property type="match status" value="1"/>
</dbReference>
<sequence length="180" mass="20534">MKNHVYLECLSNVTSADLLDFEKVNRMFFDEIIPKRSDSDYDREPFEDTLSSFLQEIEQEKCFMFVVRKTEDKRIVGRVNLVNVNVSEDGVKKAEIGYRIGQKYKGKGYATLAVQLASRIAAAKDINLITAVTFTDNISSQVVLLKNGFHEAGLKKNALEFHGEWLDSIQFEKRLSKLSS</sequence>
<dbReference type="InterPro" id="IPR051531">
    <property type="entry name" value="N-acetyltransferase"/>
</dbReference>
<dbReference type="GO" id="GO:0008999">
    <property type="term" value="F:protein-N-terminal-alanine acetyltransferase activity"/>
    <property type="evidence" value="ECO:0007669"/>
    <property type="project" value="TreeGrafter"/>
</dbReference>
<proteinExistence type="inferred from homology"/>